<dbReference type="OrthoDB" id="9785812at2"/>
<dbReference type="Pfam" id="PF08240">
    <property type="entry name" value="ADH_N"/>
    <property type="match status" value="1"/>
</dbReference>
<dbReference type="InterPro" id="IPR011032">
    <property type="entry name" value="GroES-like_sf"/>
</dbReference>
<dbReference type="InterPro" id="IPR036291">
    <property type="entry name" value="NAD(P)-bd_dom_sf"/>
</dbReference>
<reference evidence="4 5" key="1">
    <citation type="submission" date="2018-07" db="EMBL/GenBank/DDBJ databases">
        <title>Dyella tabacisoli L4-6T, whole genome shotgun sequence.</title>
        <authorList>
            <person name="Zhou X.-K."/>
            <person name="Li W.-J."/>
            <person name="Duan Y.-Q."/>
        </authorList>
    </citation>
    <scope>NUCLEOTIDE SEQUENCE [LARGE SCALE GENOMIC DNA]</scope>
    <source>
        <strain evidence="4 5">L4-6</strain>
    </source>
</reference>
<dbReference type="Gene3D" id="3.90.180.10">
    <property type="entry name" value="Medium-chain alcohol dehydrogenases, catalytic domain"/>
    <property type="match status" value="1"/>
</dbReference>
<dbReference type="SMART" id="SM00829">
    <property type="entry name" value="PKS_ER"/>
    <property type="match status" value="1"/>
</dbReference>
<dbReference type="SUPFAM" id="SSF50129">
    <property type="entry name" value="GroES-like"/>
    <property type="match status" value="1"/>
</dbReference>
<accession>A0A369UH57</accession>
<feature type="domain" description="Enoyl reductase (ER)" evidence="3">
    <location>
        <begin position="10"/>
        <end position="324"/>
    </location>
</feature>
<protein>
    <submittedName>
        <fullName evidence="4">Alcohol dehydrogenase</fullName>
    </submittedName>
</protein>
<evidence type="ECO:0000256" key="1">
    <source>
        <dbReference type="ARBA" id="ARBA00022857"/>
    </source>
</evidence>
<dbReference type="RefSeq" id="WP_114847357.1">
    <property type="nucleotide sequence ID" value="NZ_JBHSPE010000001.1"/>
</dbReference>
<dbReference type="InterPro" id="IPR020843">
    <property type="entry name" value="ER"/>
</dbReference>
<dbReference type="Proteomes" id="UP000253782">
    <property type="component" value="Unassembled WGS sequence"/>
</dbReference>
<dbReference type="PANTHER" id="PTHR48106:SF18">
    <property type="entry name" value="QUINONE OXIDOREDUCTASE PIG3"/>
    <property type="match status" value="1"/>
</dbReference>
<dbReference type="Gene3D" id="3.40.50.720">
    <property type="entry name" value="NAD(P)-binding Rossmann-like Domain"/>
    <property type="match status" value="1"/>
</dbReference>
<dbReference type="GO" id="GO:0070402">
    <property type="term" value="F:NADPH binding"/>
    <property type="evidence" value="ECO:0007669"/>
    <property type="project" value="TreeGrafter"/>
</dbReference>
<evidence type="ECO:0000313" key="4">
    <source>
        <dbReference type="EMBL" id="RDD79807.1"/>
    </source>
</evidence>
<dbReference type="InterPro" id="IPR013149">
    <property type="entry name" value="ADH-like_C"/>
</dbReference>
<evidence type="ECO:0000256" key="2">
    <source>
        <dbReference type="ARBA" id="ARBA00023002"/>
    </source>
</evidence>
<dbReference type="PANTHER" id="PTHR48106">
    <property type="entry name" value="QUINONE OXIDOREDUCTASE PIG3-RELATED"/>
    <property type="match status" value="1"/>
</dbReference>
<dbReference type="EMBL" id="QQAH01000024">
    <property type="protein sequence ID" value="RDD79807.1"/>
    <property type="molecule type" value="Genomic_DNA"/>
</dbReference>
<keyword evidence="1" id="KW-0521">NADP</keyword>
<organism evidence="4 5">
    <name type="scientific">Dyella tabacisoli</name>
    <dbReference type="NCBI Taxonomy" id="2282381"/>
    <lineage>
        <taxon>Bacteria</taxon>
        <taxon>Pseudomonadati</taxon>
        <taxon>Pseudomonadota</taxon>
        <taxon>Gammaproteobacteria</taxon>
        <taxon>Lysobacterales</taxon>
        <taxon>Rhodanobacteraceae</taxon>
        <taxon>Dyella</taxon>
    </lineage>
</organism>
<evidence type="ECO:0000259" key="3">
    <source>
        <dbReference type="SMART" id="SM00829"/>
    </source>
</evidence>
<proteinExistence type="predicted"/>
<dbReference type="AlphaFoldDB" id="A0A369UH57"/>
<gene>
    <name evidence="4" type="ORF">DVJ77_20290</name>
</gene>
<evidence type="ECO:0000313" key="5">
    <source>
        <dbReference type="Proteomes" id="UP000253782"/>
    </source>
</evidence>
<dbReference type="Pfam" id="PF00107">
    <property type="entry name" value="ADH_zinc_N"/>
    <property type="match status" value="1"/>
</dbReference>
<dbReference type="GO" id="GO:0016651">
    <property type="term" value="F:oxidoreductase activity, acting on NAD(P)H"/>
    <property type="evidence" value="ECO:0007669"/>
    <property type="project" value="TreeGrafter"/>
</dbReference>
<dbReference type="SUPFAM" id="SSF51735">
    <property type="entry name" value="NAD(P)-binding Rossmann-fold domains"/>
    <property type="match status" value="1"/>
</dbReference>
<keyword evidence="2" id="KW-0560">Oxidoreductase</keyword>
<sequence>MRAIVRKQYGEADQLSIEQRPDPQAQPGQVLIEVRAFGLNRAEIYMRRGAWGEVADISGIECVGLVKADPAGRLATGQKVAALLGGMGRSIPGSYAEYVSVPADHVVPLQTELPWEALAAIPESYATAWTSLHHNLALAPGQTLLIRGATSALGRAAINIAAHAGAYVIATTRRLEHTAGLLQLGAKQVLLEESQLAQRVREWHPDGIDAVLDIIGNSALLDSLAMARPDGRVCQVGFLGGGEPLALFNPLQHMPSGVQLSFFGSAMAYGTPAYPLSDVPLQTIVERVADGTYQAKPAHVFRFEQIRDAHRLMESNQAGGKLVVCI</sequence>
<dbReference type="InterPro" id="IPR013154">
    <property type="entry name" value="ADH-like_N"/>
</dbReference>
<name>A0A369UH57_9GAMM</name>
<keyword evidence="5" id="KW-1185">Reference proteome</keyword>
<comment type="caution">
    <text evidence="4">The sequence shown here is derived from an EMBL/GenBank/DDBJ whole genome shotgun (WGS) entry which is preliminary data.</text>
</comment>